<evidence type="ECO:0000313" key="5">
    <source>
        <dbReference type="Proteomes" id="UP000631312"/>
    </source>
</evidence>
<proteinExistence type="predicted"/>
<evidence type="ECO:0000313" key="4">
    <source>
        <dbReference type="Proteomes" id="UP000590511"/>
    </source>
</evidence>
<dbReference type="GO" id="GO:0071949">
    <property type="term" value="F:FAD binding"/>
    <property type="evidence" value="ECO:0007669"/>
    <property type="project" value="InterPro"/>
</dbReference>
<evidence type="ECO:0000259" key="1">
    <source>
        <dbReference type="Pfam" id="PF01494"/>
    </source>
</evidence>
<dbReference type="Gene3D" id="3.30.9.10">
    <property type="entry name" value="D-Amino Acid Oxidase, subunit A, domain 2"/>
    <property type="match status" value="1"/>
</dbReference>
<dbReference type="SUPFAM" id="SSF51905">
    <property type="entry name" value="FAD/NAD(P)-binding domain"/>
    <property type="match status" value="1"/>
</dbReference>
<name>A0A7W7MJS0_9ACTN</name>
<comment type="caution">
    <text evidence="3">The sequence shown here is derived from an EMBL/GenBank/DDBJ whole genome shotgun (WGS) entry which is preliminary data.</text>
</comment>
<dbReference type="Proteomes" id="UP000590511">
    <property type="component" value="Unassembled WGS sequence"/>
</dbReference>
<dbReference type="PANTHER" id="PTHR46865:SF2">
    <property type="entry name" value="MONOOXYGENASE"/>
    <property type="match status" value="1"/>
</dbReference>
<protein>
    <submittedName>
        <fullName evidence="2 3">FAD-dependent oxidoreductase</fullName>
    </submittedName>
</protein>
<sequence>MTVTPRTARTILISGAGIAGPALAYWLRRYGFTPTVVERAPSIRDGGYAVDFRGPVHLATLERMALLDVVEGLRTGTGDLWYVDARGRRLFRMPAEQTGGDIEVLRGDLARVLFERTRDGTEYLFGDSIASITDDADGAHVTFERSAPRTFDLVIGADGLHSRVRALTFGPEQGYLKHLGLYCAIFTTPNILDLDHTGLIYGELNRLAVVHSARGNTEAKVMLYFASPPLTYDRDNLDEQRAVVDRAFAGGGWQTPRLLELLATAPDLYLDSVSQVRMDTWTRGRVALLGDAGYGASPLSGMGSGLAMVAAHVLAGELAMAQGDHRIAFERYESTLRAYVHGCQKLADGIAPFMVPNSRTAARLVRLNQRMLRFLPFLADMPAKMARRTASALTLPAYPD</sequence>
<feature type="domain" description="FAD-binding" evidence="1">
    <location>
        <begin position="11"/>
        <end position="324"/>
    </location>
</feature>
<dbReference type="AlphaFoldDB" id="A0A7W7MJS0"/>
<gene>
    <name evidence="2" type="ORF">Alo02nite_68130</name>
    <name evidence="3" type="ORF">BJ964_006909</name>
</gene>
<dbReference type="PRINTS" id="PR00420">
    <property type="entry name" value="RNGMNOXGNASE"/>
</dbReference>
<keyword evidence="5" id="KW-1185">Reference proteome</keyword>
<dbReference type="EMBL" id="JACHNC010000001">
    <property type="protein sequence ID" value="MBB4752748.1"/>
    <property type="molecule type" value="Genomic_DNA"/>
</dbReference>
<evidence type="ECO:0000313" key="3">
    <source>
        <dbReference type="EMBL" id="MBB4752748.1"/>
    </source>
</evidence>
<dbReference type="InterPro" id="IPR002938">
    <property type="entry name" value="FAD-bd"/>
</dbReference>
<reference evidence="2 5" key="2">
    <citation type="submission" date="2021-01" db="EMBL/GenBank/DDBJ databases">
        <title>Whole genome shotgun sequence of Actinoplanes lobatus NBRC 12513.</title>
        <authorList>
            <person name="Komaki H."/>
            <person name="Tamura T."/>
        </authorList>
    </citation>
    <scope>NUCLEOTIDE SEQUENCE [LARGE SCALE GENOMIC DNA]</scope>
    <source>
        <strain evidence="2 5">NBRC 12513</strain>
    </source>
</reference>
<reference evidence="3 4" key="1">
    <citation type="submission" date="2020-08" db="EMBL/GenBank/DDBJ databases">
        <title>Sequencing the genomes of 1000 actinobacteria strains.</title>
        <authorList>
            <person name="Klenk H.-P."/>
        </authorList>
    </citation>
    <scope>NUCLEOTIDE SEQUENCE [LARGE SCALE GENOMIC DNA]</scope>
    <source>
        <strain evidence="3 4">DSM 43150</strain>
    </source>
</reference>
<dbReference type="InterPro" id="IPR051704">
    <property type="entry name" value="FAD_aromatic-hydroxylase"/>
</dbReference>
<dbReference type="EMBL" id="BOMP01000114">
    <property type="protein sequence ID" value="GIE43915.1"/>
    <property type="molecule type" value="Genomic_DNA"/>
</dbReference>
<dbReference type="RefSeq" id="WP_188124541.1">
    <property type="nucleotide sequence ID" value="NZ_BOMP01000114.1"/>
</dbReference>
<dbReference type="PANTHER" id="PTHR46865">
    <property type="entry name" value="OXIDOREDUCTASE-RELATED"/>
    <property type="match status" value="1"/>
</dbReference>
<dbReference type="Gene3D" id="3.50.50.60">
    <property type="entry name" value="FAD/NAD(P)-binding domain"/>
    <property type="match status" value="1"/>
</dbReference>
<evidence type="ECO:0000313" key="2">
    <source>
        <dbReference type="EMBL" id="GIE43915.1"/>
    </source>
</evidence>
<dbReference type="Proteomes" id="UP000631312">
    <property type="component" value="Unassembled WGS sequence"/>
</dbReference>
<organism evidence="3 4">
    <name type="scientific">Actinoplanes lobatus</name>
    <dbReference type="NCBI Taxonomy" id="113568"/>
    <lineage>
        <taxon>Bacteria</taxon>
        <taxon>Bacillati</taxon>
        <taxon>Actinomycetota</taxon>
        <taxon>Actinomycetes</taxon>
        <taxon>Micromonosporales</taxon>
        <taxon>Micromonosporaceae</taxon>
        <taxon>Actinoplanes</taxon>
    </lineage>
</organism>
<dbReference type="InterPro" id="IPR036188">
    <property type="entry name" value="FAD/NAD-bd_sf"/>
</dbReference>
<dbReference type="Pfam" id="PF01494">
    <property type="entry name" value="FAD_binding_3"/>
    <property type="match status" value="1"/>
</dbReference>
<accession>A0A7W7MJS0</accession>